<dbReference type="AlphaFoldDB" id="A0A413NSW5"/>
<protein>
    <submittedName>
        <fullName evidence="1">Uncharacterized protein</fullName>
    </submittedName>
</protein>
<dbReference type="EMBL" id="QSEE01000001">
    <property type="protein sequence ID" value="RGZ51646.1"/>
    <property type="molecule type" value="Genomic_DNA"/>
</dbReference>
<organism evidence="1 2">
    <name type="scientific">Bacteroides uniformis</name>
    <dbReference type="NCBI Taxonomy" id="820"/>
    <lineage>
        <taxon>Bacteria</taxon>
        <taxon>Pseudomonadati</taxon>
        <taxon>Bacteroidota</taxon>
        <taxon>Bacteroidia</taxon>
        <taxon>Bacteroidales</taxon>
        <taxon>Bacteroidaceae</taxon>
        <taxon>Bacteroides</taxon>
    </lineage>
</organism>
<reference evidence="1 2" key="1">
    <citation type="submission" date="2018-08" db="EMBL/GenBank/DDBJ databases">
        <title>A genome reference for cultivated species of the human gut microbiota.</title>
        <authorList>
            <person name="Zou Y."/>
            <person name="Xue W."/>
            <person name="Luo G."/>
        </authorList>
    </citation>
    <scope>NUCLEOTIDE SEQUENCE [LARGE SCALE GENOMIC DNA]</scope>
    <source>
        <strain evidence="1 2">AM50-4</strain>
    </source>
</reference>
<evidence type="ECO:0000313" key="1">
    <source>
        <dbReference type="EMBL" id="RGZ51646.1"/>
    </source>
</evidence>
<name>A0A413NSW5_BACUN</name>
<evidence type="ECO:0000313" key="2">
    <source>
        <dbReference type="Proteomes" id="UP000283684"/>
    </source>
</evidence>
<comment type="caution">
    <text evidence="1">The sequence shown here is derived from an EMBL/GenBank/DDBJ whole genome shotgun (WGS) entry which is preliminary data.</text>
</comment>
<dbReference type="Proteomes" id="UP000283684">
    <property type="component" value="Unassembled WGS sequence"/>
</dbReference>
<accession>A0A413NSW5</accession>
<sequence length="67" mass="7588">MITHQCQSSIYTILYLIDSRQFLAARFCKPIAVILQTNMQCGCKQFAVVLQNVCSEFAASRLKLNSE</sequence>
<gene>
    <name evidence="1" type="ORF">DW988_02625</name>
</gene>
<proteinExistence type="predicted"/>